<accession>A0A0K1LMY2</accession>
<feature type="region of interest" description="Disordered" evidence="1">
    <location>
        <begin position="162"/>
        <end position="186"/>
    </location>
</feature>
<dbReference type="Proteomes" id="UP000225322">
    <property type="component" value="Segment"/>
</dbReference>
<evidence type="ECO:0000313" key="3">
    <source>
        <dbReference type="Proteomes" id="UP000225322"/>
    </source>
</evidence>
<dbReference type="EMBL" id="KT001913">
    <property type="protein sequence ID" value="AKU43480.1"/>
    <property type="molecule type" value="Genomic_DNA"/>
</dbReference>
<reference evidence="2 3" key="1">
    <citation type="journal article" date="2015" name="Genome Announc.">
        <title>Complete Genome Sequence of Caulobacter crescentus Siphophage Sansa.</title>
        <authorList>
            <person name="Vara L."/>
            <person name="Kane A.A."/>
            <person name="Cahill J.L."/>
            <person name="Rasche E.S."/>
            <person name="Kuty Everett G.F."/>
        </authorList>
    </citation>
    <scope>NUCLEOTIDE SEQUENCE [LARGE SCALE GENOMIC DNA]</scope>
</reference>
<evidence type="ECO:0000313" key="2">
    <source>
        <dbReference type="EMBL" id="AKU43480.1"/>
    </source>
</evidence>
<feature type="compositionally biased region" description="Polar residues" evidence="1">
    <location>
        <begin position="289"/>
        <end position="301"/>
    </location>
</feature>
<protein>
    <submittedName>
        <fullName evidence="2">Uncharacterized protein</fullName>
    </submittedName>
</protein>
<feature type="compositionally biased region" description="Low complexity" evidence="1">
    <location>
        <begin position="246"/>
        <end position="266"/>
    </location>
</feature>
<evidence type="ECO:0000256" key="1">
    <source>
        <dbReference type="SAM" id="MobiDB-lite"/>
    </source>
</evidence>
<feature type="compositionally biased region" description="Acidic residues" evidence="1">
    <location>
        <begin position="165"/>
        <end position="178"/>
    </location>
</feature>
<feature type="compositionally biased region" description="Basic and acidic residues" evidence="1">
    <location>
        <begin position="235"/>
        <end position="245"/>
    </location>
</feature>
<feature type="compositionally biased region" description="Basic and acidic residues" evidence="1">
    <location>
        <begin position="303"/>
        <end position="313"/>
    </location>
</feature>
<organism evidence="2 3">
    <name type="scientific">Caulobacter phage Sansa</name>
    <dbReference type="NCBI Taxonomy" id="1675600"/>
    <lineage>
        <taxon>Viruses</taxon>
        <taxon>Duplodnaviria</taxon>
        <taxon>Heunggongvirae</taxon>
        <taxon>Uroviricota</taxon>
        <taxon>Caudoviricetes</taxon>
        <taxon>Sansavirus</taxon>
        <taxon>Sansavirus sansa</taxon>
        <taxon>Caulobacter virus Sansa</taxon>
    </lineage>
</organism>
<keyword evidence="3" id="KW-1185">Reference proteome</keyword>
<feature type="region of interest" description="Disordered" evidence="1">
    <location>
        <begin position="235"/>
        <end position="329"/>
    </location>
</feature>
<proteinExistence type="predicted"/>
<sequence length="329" mass="35392">MSLPNSQSPDGDSYLKHLAIALRDNAELDRVKAKRKANRERAKKAGVDLKDMDQDIKMSSWSPSEVAQYFARKITYLAYRGVQIGKQFDLFSGINPTVNSSTDFYPSGMFAAMNNLPPRPPSNLSQNDSQRWMEGWNAGNVFASQAAEEEELAAAAVRAMQNDGEGGDDDEDRDDTDGGNEGAGGQLAADEEAETLFLVLGDFANAESLDDCTIENYSGPPADLDAADKIIVEHDGESKVLKGGDEAPAPVAEAEPPQEASPENPAVLSKGGAEEFVETPVEELRQQAGRKTSTALSQSAKAESIRAEVEKSIKPKKPRTAKSKDTGPL</sequence>
<name>A0A0K1LMY2_9CAUD</name>
<gene>
    <name evidence="2" type="ORF">CPT_Sansa76</name>
</gene>